<name>A0A0F9UT40_9ZZZZ</name>
<dbReference type="InterPro" id="IPR029063">
    <property type="entry name" value="SAM-dependent_MTases_sf"/>
</dbReference>
<dbReference type="GO" id="GO:0009307">
    <property type="term" value="P:DNA restriction-modification system"/>
    <property type="evidence" value="ECO:0007669"/>
    <property type="project" value="UniProtKB-KW"/>
</dbReference>
<comment type="caution">
    <text evidence="11">The sequence shown here is derived from an EMBL/GenBank/DDBJ whole genome shotgun (WGS) entry which is preliminary data.</text>
</comment>
<dbReference type="PRINTS" id="PR00508">
    <property type="entry name" value="S21N4MTFRASE"/>
</dbReference>
<feature type="region of interest" description="Disordered" evidence="9">
    <location>
        <begin position="468"/>
        <end position="493"/>
    </location>
</feature>
<dbReference type="EMBL" id="LAZR01000831">
    <property type="protein sequence ID" value="KKN56778.1"/>
    <property type="molecule type" value="Genomic_DNA"/>
</dbReference>
<evidence type="ECO:0000256" key="1">
    <source>
        <dbReference type="ARBA" id="ARBA00010203"/>
    </source>
</evidence>
<dbReference type="Gene3D" id="3.40.50.150">
    <property type="entry name" value="Vaccinia Virus protein VP39"/>
    <property type="match status" value="1"/>
</dbReference>
<evidence type="ECO:0000256" key="8">
    <source>
        <dbReference type="ARBA" id="ARBA00049120"/>
    </source>
</evidence>
<evidence type="ECO:0000256" key="7">
    <source>
        <dbReference type="ARBA" id="ARBA00023125"/>
    </source>
</evidence>
<feature type="region of interest" description="Disordered" evidence="9">
    <location>
        <begin position="302"/>
        <end position="321"/>
    </location>
</feature>
<dbReference type="GO" id="GO:0032259">
    <property type="term" value="P:methylation"/>
    <property type="evidence" value="ECO:0007669"/>
    <property type="project" value="UniProtKB-KW"/>
</dbReference>
<feature type="region of interest" description="Disordered" evidence="9">
    <location>
        <begin position="87"/>
        <end position="112"/>
    </location>
</feature>
<keyword evidence="3" id="KW-0489">Methyltransferase</keyword>
<evidence type="ECO:0000313" key="11">
    <source>
        <dbReference type="EMBL" id="KKN56778.1"/>
    </source>
</evidence>
<feature type="compositionally biased region" description="Basic and acidic residues" evidence="9">
    <location>
        <begin position="391"/>
        <end position="401"/>
    </location>
</feature>
<feature type="domain" description="DNA methylase N-4/N-6" evidence="10">
    <location>
        <begin position="430"/>
        <end position="465"/>
    </location>
</feature>
<gene>
    <name evidence="11" type="ORF">LCGC14_0568640</name>
</gene>
<dbReference type="GO" id="GO:0008170">
    <property type="term" value="F:N-methyltransferase activity"/>
    <property type="evidence" value="ECO:0007669"/>
    <property type="project" value="InterPro"/>
</dbReference>
<keyword evidence="6" id="KW-0680">Restriction system</keyword>
<dbReference type="InterPro" id="IPR017985">
    <property type="entry name" value="MeTrfase_CN4_CS"/>
</dbReference>
<evidence type="ECO:0000256" key="9">
    <source>
        <dbReference type="SAM" id="MobiDB-lite"/>
    </source>
</evidence>
<feature type="compositionally biased region" description="Polar residues" evidence="9">
    <location>
        <begin position="306"/>
        <end position="321"/>
    </location>
</feature>
<protein>
    <recommendedName>
        <fullName evidence="2">site-specific DNA-methyltransferase (cytosine-N(4)-specific)</fullName>
        <ecNumber evidence="2">2.1.1.113</ecNumber>
    </recommendedName>
</protein>
<evidence type="ECO:0000256" key="3">
    <source>
        <dbReference type="ARBA" id="ARBA00022603"/>
    </source>
</evidence>
<feature type="domain" description="DNA methylase N-4/N-6" evidence="10">
    <location>
        <begin position="20"/>
        <end position="360"/>
    </location>
</feature>
<evidence type="ECO:0000256" key="5">
    <source>
        <dbReference type="ARBA" id="ARBA00022691"/>
    </source>
</evidence>
<comment type="catalytic activity">
    <reaction evidence="8">
        <text>a 2'-deoxycytidine in DNA + S-adenosyl-L-methionine = an N(4)-methyl-2'-deoxycytidine in DNA + S-adenosyl-L-homocysteine + H(+)</text>
        <dbReference type="Rhea" id="RHEA:16857"/>
        <dbReference type="Rhea" id="RHEA-COMP:11369"/>
        <dbReference type="Rhea" id="RHEA-COMP:13674"/>
        <dbReference type="ChEBI" id="CHEBI:15378"/>
        <dbReference type="ChEBI" id="CHEBI:57856"/>
        <dbReference type="ChEBI" id="CHEBI:59789"/>
        <dbReference type="ChEBI" id="CHEBI:85452"/>
        <dbReference type="ChEBI" id="CHEBI:137933"/>
        <dbReference type="EC" id="2.1.1.113"/>
    </reaction>
</comment>
<proteinExistence type="inferred from homology"/>
<accession>A0A0F9UT40</accession>
<dbReference type="InterPro" id="IPR001091">
    <property type="entry name" value="RM_Methyltransferase"/>
</dbReference>
<dbReference type="GO" id="GO:0015667">
    <property type="term" value="F:site-specific DNA-methyltransferase (cytosine-N4-specific) activity"/>
    <property type="evidence" value="ECO:0007669"/>
    <property type="project" value="UniProtKB-EC"/>
</dbReference>
<organism evidence="11">
    <name type="scientific">marine sediment metagenome</name>
    <dbReference type="NCBI Taxonomy" id="412755"/>
    <lineage>
        <taxon>unclassified sequences</taxon>
        <taxon>metagenomes</taxon>
        <taxon>ecological metagenomes</taxon>
    </lineage>
</organism>
<dbReference type="Pfam" id="PF01555">
    <property type="entry name" value="N6_N4_Mtase"/>
    <property type="match status" value="2"/>
</dbReference>
<evidence type="ECO:0000256" key="6">
    <source>
        <dbReference type="ARBA" id="ARBA00022747"/>
    </source>
</evidence>
<evidence type="ECO:0000256" key="4">
    <source>
        <dbReference type="ARBA" id="ARBA00022679"/>
    </source>
</evidence>
<keyword evidence="5" id="KW-0949">S-adenosyl-L-methionine</keyword>
<dbReference type="SUPFAM" id="SSF53335">
    <property type="entry name" value="S-adenosyl-L-methionine-dependent methyltransferases"/>
    <property type="match status" value="1"/>
</dbReference>
<keyword evidence="7" id="KW-0238">DNA-binding</keyword>
<keyword evidence="4" id="KW-0808">Transferase</keyword>
<dbReference type="InterPro" id="IPR002941">
    <property type="entry name" value="DNA_methylase_N4/N6"/>
</dbReference>
<dbReference type="PROSITE" id="PS00093">
    <property type="entry name" value="N4_MTASE"/>
    <property type="match status" value="1"/>
</dbReference>
<evidence type="ECO:0000256" key="2">
    <source>
        <dbReference type="ARBA" id="ARBA00012185"/>
    </source>
</evidence>
<comment type="similarity">
    <text evidence="1">Belongs to the N(4)/N(6)-methyltransferase family. N(4) subfamily.</text>
</comment>
<dbReference type="GO" id="GO:0003677">
    <property type="term" value="F:DNA binding"/>
    <property type="evidence" value="ECO:0007669"/>
    <property type="project" value="UniProtKB-KW"/>
</dbReference>
<feature type="region of interest" description="Disordered" evidence="9">
    <location>
        <begin position="188"/>
        <end position="217"/>
    </location>
</feature>
<evidence type="ECO:0000259" key="10">
    <source>
        <dbReference type="Pfam" id="PF01555"/>
    </source>
</evidence>
<dbReference type="AlphaFoldDB" id="A0A0F9UT40"/>
<dbReference type="EC" id="2.1.1.113" evidence="2"/>
<feature type="region of interest" description="Disordered" evidence="9">
    <location>
        <begin position="378"/>
        <end position="401"/>
    </location>
</feature>
<sequence>MIDTGDAIEVLATLPERHFHCVVTSPPYFGLRDYGTAEWEGGDATCDHNDAQRSFADGCIECGGNMDKFTGDCKHCDDRKLKRQLRGTPEKNYTAKDPTRPDLPNPPASWSTRDVTVKSVTGVCHKCGAKRIDRQGGLQSTPDEYVAWLVEVFKGVKRVLRDDGVCFVNLGDSYNANQGAGFNAHAKTRPHLSGEGVGQKRIPHSSRNTVAKRPAGVKPKDLMGMPWRVAFALQADGWWLRSAIIWHKPAPMPGSQQDRCTSSYEFVFQLTKRARCYFDLHAIREKGATGSWDAMPPIGGVKAPGNNGNPVYSGDTPSSDGMRTPRDVWKIAHDGFAGAHFATFPIELPTRCIKAATSERGCCPACGAAWVRVVEKDRKPTRPGRNNVSDETGRANRDEQRHVTETKTVGWMAACNCPLDTRTRSVPCRVLDPFMGAGTTAIAANRLGRDWTGIELNPEYVKMANDRIGKDANPATHRSDDAGDAPLFAKEQA</sequence>
<reference evidence="11" key="1">
    <citation type="journal article" date="2015" name="Nature">
        <title>Complex archaea that bridge the gap between prokaryotes and eukaryotes.</title>
        <authorList>
            <person name="Spang A."/>
            <person name="Saw J.H."/>
            <person name="Jorgensen S.L."/>
            <person name="Zaremba-Niedzwiedzka K."/>
            <person name="Martijn J."/>
            <person name="Lind A.E."/>
            <person name="van Eijk R."/>
            <person name="Schleper C."/>
            <person name="Guy L."/>
            <person name="Ettema T.J."/>
        </authorList>
    </citation>
    <scope>NUCLEOTIDE SEQUENCE</scope>
</reference>